<evidence type="ECO:0000256" key="5">
    <source>
        <dbReference type="SAM" id="Phobius"/>
    </source>
</evidence>
<proteinExistence type="predicted"/>
<dbReference type="InterPro" id="IPR020846">
    <property type="entry name" value="MFS_dom"/>
</dbReference>
<feature type="transmembrane region" description="Helical" evidence="5">
    <location>
        <begin position="51"/>
        <end position="79"/>
    </location>
</feature>
<feature type="transmembrane region" description="Helical" evidence="5">
    <location>
        <begin position="354"/>
        <end position="373"/>
    </location>
</feature>
<dbReference type="GO" id="GO:0022857">
    <property type="term" value="F:transmembrane transporter activity"/>
    <property type="evidence" value="ECO:0007669"/>
    <property type="project" value="InterPro"/>
</dbReference>
<feature type="transmembrane region" description="Helical" evidence="5">
    <location>
        <begin position="119"/>
        <end position="137"/>
    </location>
</feature>
<feature type="transmembrane region" description="Helical" evidence="5">
    <location>
        <begin position="209"/>
        <end position="227"/>
    </location>
</feature>
<dbReference type="EMBL" id="JAIXMP010000017">
    <property type="protein sequence ID" value="KAI9259574.1"/>
    <property type="molecule type" value="Genomic_DNA"/>
</dbReference>
<dbReference type="PROSITE" id="PS50850">
    <property type="entry name" value="MFS"/>
    <property type="match status" value="1"/>
</dbReference>
<organism evidence="7 8">
    <name type="scientific">Phascolomyces articulosus</name>
    <dbReference type="NCBI Taxonomy" id="60185"/>
    <lineage>
        <taxon>Eukaryota</taxon>
        <taxon>Fungi</taxon>
        <taxon>Fungi incertae sedis</taxon>
        <taxon>Mucoromycota</taxon>
        <taxon>Mucoromycotina</taxon>
        <taxon>Mucoromycetes</taxon>
        <taxon>Mucorales</taxon>
        <taxon>Lichtheimiaceae</taxon>
        <taxon>Phascolomyces</taxon>
    </lineage>
</organism>
<feature type="transmembrane region" description="Helical" evidence="5">
    <location>
        <begin position="380"/>
        <end position="399"/>
    </location>
</feature>
<dbReference type="PANTHER" id="PTHR23501">
    <property type="entry name" value="MAJOR FACILITATOR SUPERFAMILY"/>
    <property type="match status" value="1"/>
</dbReference>
<gene>
    <name evidence="7" type="ORF">BDA99DRAFT_513586</name>
</gene>
<name>A0AAD5PCR2_9FUNG</name>
<evidence type="ECO:0000313" key="8">
    <source>
        <dbReference type="Proteomes" id="UP001209540"/>
    </source>
</evidence>
<evidence type="ECO:0000256" key="4">
    <source>
        <dbReference type="ARBA" id="ARBA00023136"/>
    </source>
</evidence>
<feature type="transmembrane region" description="Helical" evidence="5">
    <location>
        <begin position="519"/>
        <end position="539"/>
    </location>
</feature>
<evidence type="ECO:0000259" key="6">
    <source>
        <dbReference type="PROSITE" id="PS50850"/>
    </source>
</evidence>
<dbReference type="PANTHER" id="PTHR23501:SF198">
    <property type="entry name" value="AZOLE RESISTANCE PROTEIN 1-RELATED"/>
    <property type="match status" value="1"/>
</dbReference>
<dbReference type="PROSITE" id="PS00216">
    <property type="entry name" value="SUGAR_TRANSPORT_1"/>
    <property type="match status" value="1"/>
</dbReference>
<dbReference type="CDD" id="cd17502">
    <property type="entry name" value="MFS_Azr1_MDR_like"/>
    <property type="match status" value="1"/>
</dbReference>
<feature type="domain" description="Major facilitator superfamily (MFS) profile" evidence="6">
    <location>
        <begin position="54"/>
        <end position="500"/>
    </location>
</feature>
<feature type="transmembrane region" description="Helical" evidence="5">
    <location>
        <begin position="445"/>
        <end position="464"/>
    </location>
</feature>
<feature type="transmembrane region" description="Helical" evidence="5">
    <location>
        <begin position="314"/>
        <end position="334"/>
    </location>
</feature>
<dbReference type="GO" id="GO:0005886">
    <property type="term" value="C:plasma membrane"/>
    <property type="evidence" value="ECO:0007669"/>
    <property type="project" value="TreeGrafter"/>
</dbReference>
<dbReference type="InterPro" id="IPR005829">
    <property type="entry name" value="Sugar_transporter_CS"/>
</dbReference>
<evidence type="ECO:0000313" key="7">
    <source>
        <dbReference type="EMBL" id="KAI9259574.1"/>
    </source>
</evidence>
<keyword evidence="3 5" id="KW-1133">Transmembrane helix</keyword>
<keyword evidence="2 5" id="KW-0812">Transmembrane</keyword>
<sequence length="578" mass="62687">MPLSLRSIDQTTVSADALSVNGKVQNEVQQQSTVNKSSEQPKRTLLQTLKLVLLVIGILLAMFMVSLNSTVVAPAMSIIATELDALEKQTWIATSYMVAMNAFQPLSGKFSDIFGRKPILLFGMCIFFVGSLVNALTPTIEGLIAGRTLQGFGAGGIMSMLFVIITDIAPLEWRPRLQSMLVVVYGLASVVGPLIGGAFVDYLSWRWDFWLNIILCGSAIVIVFFLFKETSEVRQESMKEKIMRIDFLGTVFSIGLVVCLLLALSWGPQKGWGSAHCIGPFVAAGVSLILLIISEGWIAKEPIMPYQVLLNPRIAVIYLYMVTLGLGFIGTLYFGPILFQAVFGANSSESGIRLIPYMVCLIAGSVGSGILLSKFPYVKLYIIIGSASNILGYGLFYTVDETANWGRQAGFLTFCGFAFGLSQQNCILGVQSVAGKEFMAVATSLNNFFMLLASSIGIAIYQTLFSTFLQAQFSGLDPQVLAVANEYGALKNYLYIREVPAEYQGPVIHAYMQALNNVFIVPIVAGGLGVIAACCVRNIRYGAPPQAKGDAKDVEAPVETAEEKIELQQAQSINSNNN</sequence>
<evidence type="ECO:0000256" key="2">
    <source>
        <dbReference type="ARBA" id="ARBA00022692"/>
    </source>
</evidence>
<feature type="transmembrane region" description="Helical" evidence="5">
    <location>
        <begin position="149"/>
        <end position="169"/>
    </location>
</feature>
<feature type="transmembrane region" description="Helical" evidence="5">
    <location>
        <begin position="181"/>
        <end position="203"/>
    </location>
</feature>
<keyword evidence="8" id="KW-1185">Reference proteome</keyword>
<evidence type="ECO:0000256" key="3">
    <source>
        <dbReference type="ARBA" id="ARBA00022989"/>
    </source>
</evidence>
<reference evidence="7" key="2">
    <citation type="submission" date="2023-02" db="EMBL/GenBank/DDBJ databases">
        <authorList>
            <consortium name="DOE Joint Genome Institute"/>
            <person name="Mondo S.J."/>
            <person name="Chang Y."/>
            <person name="Wang Y."/>
            <person name="Ahrendt S."/>
            <person name="Andreopoulos W."/>
            <person name="Barry K."/>
            <person name="Beard J."/>
            <person name="Benny G.L."/>
            <person name="Blankenship S."/>
            <person name="Bonito G."/>
            <person name="Cuomo C."/>
            <person name="Desiro A."/>
            <person name="Gervers K.A."/>
            <person name="Hundley H."/>
            <person name="Kuo A."/>
            <person name="LaButti K."/>
            <person name="Lang B.F."/>
            <person name="Lipzen A."/>
            <person name="O'Donnell K."/>
            <person name="Pangilinan J."/>
            <person name="Reynolds N."/>
            <person name="Sandor L."/>
            <person name="Smith M.W."/>
            <person name="Tsang A."/>
            <person name="Grigoriev I.V."/>
            <person name="Stajich J.E."/>
            <person name="Spatafora J.W."/>
        </authorList>
    </citation>
    <scope>NUCLEOTIDE SEQUENCE</scope>
    <source>
        <strain evidence="7">RSA 2281</strain>
    </source>
</reference>
<dbReference type="AlphaFoldDB" id="A0AAD5PCR2"/>
<dbReference type="Proteomes" id="UP001209540">
    <property type="component" value="Unassembled WGS sequence"/>
</dbReference>
<comment type="caution">
    <text evidence="7">The sequence shown here is derived from an EMBL/GenBank/DDBJ whole genome shotgun (WGS) entry which is preliminary data.</text>
</comment>
<reference evidence="7" key="1">
    <citation type="journal article" date="2022" name="IScience">
        <title>Evolution of zygomycete secretomes and the origins of terrestrial fungal ecologies.</title>
        <authorList>
            <person name="Chang Y."/>
            <person name="Wang Y."/>
            <person name="Mondo S."/>
            <person name="Ahrendt S."/>
            <person name="Andreopoulos W."/>
            <person name="Barry K."/>
            <person name="Beard J."/>
            <person name="Benny G.L."/>
            <person name="Blankenship S."/>
            <person name="Bonito G."/>
            <person name="Cuomo C."/>
            <person name="Desiro A."/>
            <person name="Gervers K.A."/>
            <person name="Hundley H."/>
            <person name="Kuo A."/>
            <person name="LaButti K."/>
            <person name="Lang B.F."/>
            <person name="Lipzen A."/>
            <person name="O'Donnell K."/>
            <person name="Pangilinan J."/>
            <person name="Reynolds N."/>
            <person name="Sandor L."/>
            <person name="Smith M.E."/>
            <person name="Tsang A."/>
            <person name="Grigoriev I.V."/>
            <person name="Stajich J.E."/>
            <person name="Spatafora J.W."/>
        </authorList>
    </citation>
    <scope>NUCLEOTIDE SEQUENCE</scope>
    <source>
        <strain evidence="7">RSA 2281</strain>
    </source>
</reference>
<keyword evidence="4 5" id="KW-0472">Membrane</keyword>
<evidence type="ECO:0000256" key="1">
    <source>
        <dbReference type="ARBA" id="ARBA00004141"/>
    </source>
</evidence>
<feature type="transmembrane region" description="Helical" evidence="5">
    <location>
        <begin position="247"/>
        <end position="266"/>
    </location>
</feature>
<comment type="subcellular location">
    <subcellularLocation>
        <location evidence="1">Membrane</location>
        <topology evidence="1">Multi-pass membrane protein</topology>
    </subcellularLocation>
</comment>
<feature type="transmembrane region" description="Helical" evidence="5">
    <location>
        <begin position="411"/>
        <end position="433"/>
    </location>
</feature>
<dbReference type="SUPFAM" id="SSF103473">
    <property type="entry name" value="MFS general substrate transporter"/>
    <property type="match status" value="1"/>
</dbReference>
<protein>
    <submittedName>
        <fullName evidence="7">Major facilitator superfamily domain-containing protein</fullName>
    </submittedName>
</protein>
<dbReference type="InterPro" id="IPR036259">
    <property type="entry name" value="MFS_trans_sf"/>
</dbReference>
<accession>A0AAD5PCR2</accession>
<dbReference type="Pfam" id="PF07690">
    <property type="entry name" value="MFS_1"/>
    <property type="match status" value="1"/>
</dbReference>
<feature type="transmembrane region" description="Helical" evidence="5">
    <location>
        <begin position="272"/>
        <end position="293"/>
    </location>
</feature>
<dbReference type="Gene3D" id="1.20.1250.20">
    <property type="entry name" value="MFS general substrate transporter like domains"/>
    <property type="match status" value="1"/>
</dbReference>
<dbReference type="InterPro" id="IPR011701">
    <property type="entry name" value="MFS"/>
</dbReference>